<proteinExistence type="predicted"/>
<evidence type="ECO:0000313" key="1">
    <source>
        <dbReference type="EMBL" id="JAD94255.1"/>
    </source>
</evidence>
<reference evidence="1" key="1">
    <citation type="submission" date="2014-09" db="EMBL/GenBank/DDBJ databases">
        <authorList>
            <person name="Magalhaes I.L.F."/>
            <person name="Oliveira U."/>
            <person name="Santos F.R."/>
            <person name="Vidigal T.H.D.A."/>
            <person name="Brescovit A.D."/>
            <person name="Santos A.J."/>
        </authorList>
    </citation>
    <scope>NUCLEOTIDE SEQUENCE</scope>
    <source>
        <tissue evidence="1">Shoot tissue taken approximately 20 cm above the soil surface</tissue>
    </source>
</reference>
<dbReference type="EMBL" id="GBRH01203640">
    <property type="protein sequence ID" value="JAD94255.1"/>
    <property type="molecule type" value="Transcribed_RNA"/>
</dbReference>
<organism evidence="1">
    <name type="scientific">Arundo donax</name>
    <name type="common">Giant reed</name>
    <name type="synonym">Donax arundinaceus</name>
    <dbReference type="NCBI Taxonomy" id="35708"/>
    <lineage>
        <taxon>Eukaryota</taxon>
        <taxon>Viridiplantae</taxon>
        <taxon>Streptophyta</taxon>
        <taxon>Embryophyta</taxon>
        <taxon>Tracheophyta</taxon>
        <taxon>Spermatophyta</taxon>
        <taxon>Magnoliopsida</taxon>
        <taxon>Liliopsida</taxon>
        <taxon>Poales</taxon>
        <taxon>Poaceae</taxon>
        <taxon>PACMAD clade</taxon>
        <taxon>Arundinoideae</taxon>
        <taxon>Arundineae</taxon>
        <taxon>Arundo</taxon>
    </lineage>
</organism>
<reference evidence="1" key="2">
    <citation type="journal article" date="2015" name="Data Brief">
        <title>Shoot transcriptome of the giant reed, Arundo donax.</title>
        <authorList>
            <person name="Barrero R.A."/>
            <person name="Guerrero F.D."/>
            <person name="Moolhuijzen P."/>
            <person name="Goolsby J.A."/>
            <person name="Tidwell J."/>
            <person name="Bellgard S.E."/>
            <person name="Bellgard M.I."/>
        </authorList>
    </citation>
    <scope>NUCLEOTIDE SEQUENCE</scope>
    <source>
        <tissue evidence="1">Shoot tissue taken approximately 20 cm above the soil surface</tissue>
    </source>
</reference>
<sequence>MNNWAVVCGHQKKDNLLLGMRERNKIVIEMDAGTVEVVVNKVAGDHGTLYFVEEHYFLGGQQKSYPAY</sequence>
<dbReference type="AlphaFoldDB" id="A0A0A9E8N3"/>
<protein>
    <submittedName>
        <fullName evidence="1">Umc2756</fullName>
    </submittedName>
</protein>
<accession>A0A0A9E8N3</accession>
<name>A0A0A9E8N3_ARUDO</name>